<sequence length="99" mass="11152">MEEEEGGECGGGREKNSNIIHVRWNDTCGYRAVEDGCGSGSFWLVVGGKWEQHHTWSHKPLKEGPPGGILSCDVFLFMGVSTKKEMKVHHHHHHHLFCC</sequence>
<keyword evidence="2" id="KW-1185">Reference proteome</keyword>
<dbReference type="EMBL" id="JAYKXN010000006">
    <property type="protein sequence ID" value="KAK7279836.1"/>
    <property type="molecule type" value="Genomic_DNA"/>
</dbReference>
<reference evidence="1 2" key="1">
    <citation type="submission" date="2024-01" db="EMBL/GenBank/DDBJ databases">
        <title>The genomes of 5 underutilized Papilionoideae crops provide insights into root nodulation and disease resistance.</title>
        <authorList>
            <person name="Yuan L."/>
        </authorList>
    </citation>
    <scope>NUCLEOTIDE SEQUENCE [LARGE SCALE GENOMIC DNA]</scope>
    <source>
        <strain evidence="1">LY-2023</strain>
        <tissue evidence="1">Leaf</tissue>
    </source>
</reference>
<gene>
    <name evidence="1" type="ORF">RJT34_24894</name>
</gene>
<organism evidence="1 2">
    <name type="scientific">Clitoria ternatea</name>
    <name type="common">Butterfly pea</name>
    <dbReference type="NCBI Taxonomy" id="43366"/>
    <lineage>
        <taxon>Eukaryota</taxon>
        <taxon>Viridiplantae</taxon>
        <taxon>Streptophyta</taxon>
        <taxon>Embryophyta</taxon>
        <taxon>Tracheophyta</taxon>
        <taxon>Spermatophyta</taxon>
        <taxon>Magnoliopsida</taxon>
        <taxon>eudicotyledons</taxon>
        <taxon>Gunneridae</taxon>
        <taxon>Pentapetalae</taxon>
        <taxon>rosids</taxon>
        <taxon>fabids</taxon>
        <taxon>Fabales</taxon>
        <taxon>Fabaceae</taxon>
        <taxon>Papilionoideae</taxon>
        <taxon>50 kb inversion clade</taxon>
        <taxon>NPAAA clade</taxon>
        <taxon>indigoferoid/millettioid clade</taxon>
        <taxon>Phaseoleae</taxon>
        <taxon>Clitoria</taxon>
    </lineage>
</organism>
<dbReference type="AlphaFoldDB" id="A0AAN9ILC0"/>
<evidence type="ECO:0000313" key="1">
    <source>
        <dbReference type="EMBL" id="KAK7279836.1"/>
    </source>
</evidence>
<dbReference type="Proteomes" id="UP001359559">
    <property type="component" value="Unassembled WGS sequence"/>
</dbReference>
<name>A0AAN9ILC0_CLITE</name>
<comment type="caution">
    <text evidence="1">The sequence shown here is derived from an EMBL/GenBank/DDBJ whole genome shotgun (WGS) entry which is preliminary data.</text>
</comment>
<accession>A0AAN9ILC0</accession>
<evidence type="ECO:0000313" key="2">
    <source>
        <dbReference type="Proteomes" id="UP001359559"/>
    </source>
</evidence>
<proteinExistence type="predicted"/>
<protein>
    <submittedName>
        <fullName evidence="1">Uncharacterized protein</fullName>
    </submittedName>
</protein>